<feature type="modified residue" description="4-aspartylphosphate" evidence="3">
    <location>
        <position position="57"/>
    </location>
</feature>
<dbReference type="PANTHER" id="PTHR43228">
    <property type="entry name" value="TWO-COMPONENT RESPONSE REGULATOR"/>
    <property type="match status" value="1"/>
</dbReference>
<dbReference type="RefSeq" id="WP_257464673.1">
    <property type="nucleotide sequence ID" value="NZ_BAABXP010000001.1"/>
</dbReference>
<comment type="function">
    <text evidence="2">May play the central regulatory role in sporulation. It may be an element of the effector pathway responsible for the activation of sporulation genes in response to nutritional stress. Spo0A may act in concert with spo0H (a sigma factor) to control the expression of some genes that are critical to the sporulation process.</text>
</comment>
<evidence type="ECO:0000256" key="2">
    <source>
        <dbReference type="ARBA" id="ARBA00024867"/>
    </source>
</evidence>
<comment type="caution">
    <text evidence="5">The sequence shown here is derived from an EMBL/GenBank/DDBJ whole genome shotgun (WGS) entry which is preliminary data.</text>
</comment>
<evidence type="ECO:0000259" key="4">
    <source>
        <dbReference type="PROSITE" id="PS50110"/>
    </source>
</evidence>
<sequence>MINIAICDDDMVFTTRLEELIMDFSKAYSFDICIYFDGDTLLEAVKQGICFDIILMDIEMKRMNGISAAKIIRKIDEDVQLIYISSHEEYVLQLFDVNPVGFLKKPLYPE</sequence>
<evidence type="ECO:0000256" key="3">
    <source>
        <dbReference type="PROSITE-ProRule" id="PRU00169"/>
    </source>
</evidence>
<organism evidence="5 6">
    <name type="scientific">Blautia caecimuris</name>
    <dbReference type="NCBI Taxonomy" id="1796615"/>
    <lineage>
        <taxon>Bacteria</taxon>
        <taxon>Bacillati</taxon>
        <taxon>Bacillota</taxon>
        <taxon>Clostridia</taxon>
        <taxon>Lachnospirales</taxon>
        <taxon>Lachnospiraceae</taxon>
        <taxon>Blautia</taxon>
    </lineage>
</organism>
<dbReference type="Proteomes" id="UP001549106">
    <property type="component" value="Unassembled WGS sequence"/>
</dbReference>
<dbReference type="SMART" id="SM00448">
    <property type="entry name" value="REC"/>
    <property type="match status" value="1"/>
</dbReference>
<keyword evidence="6" id="KW-1185">Reference proteome</keyword>
<dbReference type="InterPro" id="IPR001789">
    <property type="entry name" value="Sig_transdc_resp-reg_receiver"/>
</dbReference>
<dbReference type="InterPro" id="IPR011006">
    <property type="entry name" value="CheY-like_superfamily"/>
</dbReference>
<reference evidence="5 6" key="1">
    <citation type="submission" date="2024-06" db="EMBL/GenBank/DDBJ databases">
        <title>Genomic Encyclopedia of Type Strains, Phase IV (KMG-IV): sequencing the most valuable type-strain genomes for metagenomic binning, comparative biology and taxonomic classification.</title>
        <authorList>
            <person name="Goeker M."/>
        </authorList>
    </citation>
    <scope>NUCLEOTIDE SEQUENCE [LARGE SCALE GENOMIC DNA]</scope>
    <source>
        <strain evidence="5 6">DSM 29492</strain>
    </source>
</reference>
<dbReference type="PANTHER" id="PTHR43228:SF1">
    <property type="entry name" value="TWO-COMPONENT RESPONSE REGULATOR ARR22"/>
    <property type="match status" value="1"/>
</dbReference>
<gene>
    <name evidence="5" type="ORF">ABID24_001817</name>
</gene>
<dbReference type="Pfam" id="PF00072">
    <property type="entry name" value="Response_reg"/>
    <property type="match status" value="1"/>
</dbReference>
<feature type="domain" description="Response regulatory" evidence="4">
    <location>
        <begin position="3"/>
        <end position="110"/>
    </location>
</feature>
<keyword evidence="5" id="KW-0238">DNA-binding</keyword>
<protein>
    <recommendedName>
        <fullName evidence="1">Stage 0 sporulation protein A homolog</fullName>
    </recommendedName>
</protein>
<dbReference type="InterPro" id="IPR052048">
    <property type="entry name" value="ST_Response_Regulator"/>
</dbReference>
<proteinExistence type="predicted"/>
<accession>A0ABV2M269</accession>
<dbReference type="PROSITE" id="PS50110">
    <property type="entry name" value="RESPONSE_REGULATORY"/>
    <property type="match status" value="1"/>
</dbReference>
<dbReference type="Gene3D" id="3.40.50.2300">
    <property type="match status" value="1"/>
</dbReference>
<name>A0ABV2M269_9FIRM</name>
<evidence type="ECO:0000256" key="1">
    <source>
        <dbReference type="ARBA" id="ARBA00018672"/>
    </source>
</evidence>
<dbReference type="SUPFAM" id="SSF52172">
    <property type="entry name" value="CheY-like"/>
    <property type="match status" value="1"/>
</dbReference>
<evidence type="ECO:0000313" key="5">
    <source>
        <dbReference type="EMBL" id="MET3750565.1"/>
    </source>
</evidence>
<dbReference type="EMBL" id="JBEPMJ010000012">
    <property type="protein sequence ID" value="MET3750565.1"/>
    <property type="molecule type" value="Genomic_DNA"/>
</dbReference>
<evidence type="ECO:0000313" key="6">
    <source>
        <dbReference type="Proteomes" id="UP001549106"/>
    </source>
</evidence>
<dbReference type="GO" id="GO:0003677">
    <property type="term" value="F:DNA binding"/>
    <property type="evidence" value="ECO:0007669"/>
    <property type="project" value="UniProtKB-KW"/>
</dbReference>
<keyword evidence="3" id="KW-0597">Phosphoprotein</keyword>